<sequence>MIMVLMTIQFFEFKALGYDKGQAKNEKNEEVKAALWPPGYFPGMQTKNFFLWLYMKDSTEGIPEVYLQFFPCDTALSSRTQSLLPTIGCPAVITALIDGFKC</sequence>
<evidence type="ECO:0000313" key="2">
    <source>
        <dbReference type="WBParaSite" id="ACAC_0000113701-mRNA-1"/>
    </source>
</evidence>
<name>A0A0K0CV25_ANGCA</name>
<reference evidence="2" key="2">
    <citation type="submission" date="2017-02" db="UniProtKB">
        <authorList>
            <consortium name="WormBaseParasite"/>
        </authorList>
    </citation>
    <scope>IDENTIFICATION</scope>
</reference>
<accession>A0A0K0CV25</accession>
<proteinExistence type="predicted"/>
<protein>
    <submittedName>
        <fullName evidence="2">CUB domain-containing protein</fullName>
    </submittedName>
</protein>
<reference evidence="1" key="1">
    <citation type="submission" date="2012-09" db="EMBL/GenBank/DDBJ databases">
        <authorList>
            <person name="Martin A.A."/>
        </authorList>
    </citation>
    <scope>NUCLEOTIDE SEQUENCE</scope>
</reference>
<evidence type="ECO:0000313" key="1">
    <source>
        <dbReference type="Proteomes" id="UP000035642"/>
    </source>
</evidence>
<organism evidence="1 2">
    <name type="scientific">Angiostrongylus cantonensis</name>
    <name type="common">Rat lungworm</name>
    <dbReference type="NCBI Taxonomy" id="6313"/>
    <lineage>
        <taxon>Eukaryota</taxon>
        <taxon>Metazoa</taxon>
        <taxon>Ecdysozoa</taxon>
        <taxon>Nematoda</taxon>
        <taxon>Chromadorea</taxon>
        <taxon>Rhabditida</taxon>
        <taxon>Rhabditina</taxon>
        <taxon>Rhabditomorpha</taxon>
        <taxon>Strongyloidea</taxon>
        <taxon>Metastrongylidae</taxon>
        <taxon>Angiostrongylus</taxon>
    </lineage>
</organism>
<dbReference type="AlphaFoldDB" id="A0A0K0CV25"/>
<keyword evidence="1" id="KW-1185">Reference proteome</keyword>
<dbReference type="Proteomes" id="UP000035642">
    <property type="component" value="Unassembled WGS sequence"/>
</dbReference>
<dbReference type="WBParaSite" id="ACAC_0000113701-mRNA-1">
    <property type="protein sequence ID" value="ACAC_0000113701-mRNA-1"/>
    <property type="gene ID" value="ACAC_0000113701"/>
</dbReference>